<dbReference type="WBParaSite" id="jg25684">
    <property type="protein sequence ID" value="jg25684"/>
    <property type="gene ID" value="jg25684"/>
</dbReference>
<dbReference type="AlphaFoldDB" id="A0A915E1G5"/>
<protein>
    <submittedName>
        <fullName evidence="4">Uncharacterized protein</fullName>
    </submittedName>
</protein>
<accession>A0A915E1G5</accession>
<dbReference type="Proteomes" id="UP000887574">
    <property type="component" value="Unplaced"/>
</dbReference>
<keyword evidence="2" id="KW-0812">Transmembrane</keyword>
<evidence type="ECO:0000256" key="2">
    <source>
        <dbReference type="SAM" id="Phobius"/>
    </source>
</evidence>
<name>A0A915E1G5_9BILA</name>
<sequence>MALRQEIRSVNQAARVLHARNELRLLQRDERRMNRISFRMIPISTSTATSIVITSAIGLMSSHIGYWKKRAPKHPGRARSSTWKSVNPKVNARGVQERPPNIVLDEESNVFRRA</sequence>
<feature type="transmembrane region" description="Helical" evidence="2">
    <location>
        <begin position="40"/>
        <end position="60"/>
    </location>
</feature>
<evidence type="ECO:0000313" key="4">
    <source>
        <dbReference type="WBParaSite" id="jg25684"/>
    </source>
</evidence>
<organism evidence="3 4">
    <name type="scientific">Ditylenchus dipsaci</name>
    <dbReference type="NCBI Taxonomy" id="166011"/>
    <lineage>
        <taxon>Eukaryota</taxon>
        <taxon>Metazoa</taxon>
        <taxon>Ecdysozoa</taxon>
        <taxon>Nematoda</taxon>
        <taxon>Chromadorea</taxon>
        <taxon>Rhabditida</taxon>
        <taxon>Tylenchina</taxon>
        <taxon>Tylenchomorpha</taxon>
        <taxon>Sphaerularioidea</taxon>
        <taxon>Anguinidae</taxon>
        <taxon>Anguininae</taxon>
        <taxon>Ditylenchus</taxon>
    </lineage>
</organism>
<evidence type="ECO:0000256" key="1">
    <source>
        <dbReference type="SAM" id="MobiDB-lite"/>
    </source>
</evidence>
<proteinExistence type="predicted"/>
<keyword evidence="3" id="KW-1185">Reference proteome</keyword>
<keyword evidence="2" id="KW-1133">Transmembrane helix</keyword>
<keyword evidence="2" id="KW-0472">Membrane</keyword>
<feature type="region of interest" description="Disordered" evidence="1">
    <location>
        <begin position="70"/>
        <end position="101"/>
    </location>
</feature>
<reference evidence="4" key="1">
    <citation type="submission" date="2022-11" db="UniProtKB">
        <authorList>
            <consortium name="WormBaseParasite"/>
        </authorList>
    </citation>
    <scope>IDENTIFICATION</scope>
</reference>
<evidence type="ECO:0000313" key="3">
    <source>
        <dbReference type="Proteomes" id="UP000887574"/>
    </source>
</evidence>